<dbReference type="OrthoDB" id="4144444at2759"/>
<dbReference type="HOGENOM" id="CLU_1627083_0_0_1"/>
<dbReference type="AlphaFoldDB" id="A0A0D2E2F8"/>
<protein>
    <submittedName>
        <fullName evidence="2">Uncharacterized protein</fullName>
    </submittedName>
</protein>
<keyword evidence="3" id="KW-1185">Reference proteome</keyword>
<dbReference type="RefSeq" id="XP_013288069.1">
    <property type="nucleotide sequence ID" value="XM_013432615.1"/>
</dbReference>
<name>A0A0D2E2F8_9EURO</name>
<gene>
    <name evidence="2" type="ORF">Z517_03511</name>
</gene>
<proteinExistence type="predicted"/>
<feature type="compositionally biased region" description="Low complexity" evidence="1">
    <location>
        <begin position="1"/>
        <end position="14"/>
    </location>
</feature>
<evidence type="ECO:0000313" key="3">
    <source>
        <dbReference type="Proteomes" id="UP000053029"/>
    </source>
</evidence>
<dbReference type="EMBL" id="KN846970">
    <property type="protein sequence ID" value="KIW84261.1"/>
    <property type="molecule type" value="Genomic_DNA"/>
</dbReference>
<organism evidence="2 3">
    <name type="scientific">Fonsecaea pedrosoi CBS 271.37</name>
    <dbReference type="NCBI Taxonomy" id="1442368"/>
    <lineage>
        <taxon>Eukaryota</taxon>
        <taxon>Fungi</taxon>
        <taxon>Dikarya</taxon>
        <taxon>Ascomycota</taxon>
        <taxon>Pezizomycotina</taxon>
        <taxon>Eurotiomycetes</taxon>
        <taxon>Chaetothyriomycetidae</taxon>
        <taxon>Chaetothyriales</taxon>
        <taxon>Herpotrichiellaceae</taxon>
        <taxon>Fonsecaea</taxon>
    </lineage>
</organism>
<reference evidence="2 3" key="1">
    <citation type="submission" date="2015-01" db="EMBL/GenBank/DDBJ databases">
        <title>The Genome Sequence of Fonsecaea pedrosoi CBS 271.37.</title>
        <authorList>
            <consortium name="The Broad Institute Genomics Platform"/>
            <person name="Cuomo C."/>
            <person name="de Hoog S."/>
            <person name="Gorbushina A."/>
            <person name="Stielow B."/>
            <person name="Teixiera M."/>
            <person name="Abouelleil A."/>
            <person name="Chapman S.B."/>
            <person name="Priest M."/>
            <person name="Young S.K."/>
            <person name="Wortman J."/>
            <person name="Nusbaum C."/>
            <person name="Birren B."/>
        </authorList>
    </citation>
    <scope>NUCLEOTIDE SEQUENCE [LARGE SCALE GENOMIC DNA]</scope>
    <source>
        <strain evidence="2 3">CBS 271.37</strain>
    </source>
</reference>
<sequence>MAATTSTPSTSQSSNKNQKLELDTSQHKSNQAATPKQVASPKPTKVVKPTPLRRREKASLFHKPQKRSPLVAIGAAKLNALGNNEILYDLVKPSPGMRPHKDIYTVPSARGHKPRTVTKIMAAPKSLIAPRAIDNSASKELLELIERGRAEKQRQEEIDALFN</sequence>
<dbReference type="VEuPathDB" id="FungiDB:Z517_03511"/>
<evidence type="ECO:0000313" key="2">
    <source>
        <dbReference type="EMBL" id="KIW84261.1"/>
    </source>
</evidence>
<dbReference type="Proteomes" id="UP000053029">
    <property type="component" value="Unassembled WGS sequence"/>
</dbReference>
<accession>A0A0D2E2F8</accession>
<evidence type="ECO:0000256" key="1">
    <source>
        <dbReference type="SAM" id="MobiDB-lite"/>
    </source>
</evidence>
<feature type="region of interest" description="Disordered" evidence="1">
    <location>
        <begin position="1"/>
        <end position="66"/>
    </location>
</feature>
<dbReference type="GeneID" id="25303001"/>
<feature type="compositionally biased region" description="Low complexity" evidence="1">
    <location>
        <begin position="41"/>
        <end position="50"/>
    </location>
</feature>